<feature type="transmembrane region" description="Helical" evidence="8">
    <location>
        <begin position="138"/>
        <end position="157"/>
    </location>
</feature>
<dbReference type="Gene3D" id="1.20.1250.20">
    <property type="entry name" value="MFS general substrate transporter like domains"/>
    <property type="match status" value="2"/>
</dbReference>
<dbReference type="EMBL" id="JAAAMV010000036">
    <property type="protein sequence ID" value="NBD28158.1"/>
    <property type="molecule type" value="Genomic_DNA"/>
</dbReference>
<evidence type="ECO:0000256" key="1">
    <source>
        <dbReference type="ARBA" id="ARBA00004429"/>
    </source>
</evidence>
<evidence type="ECO:0000256" key="3">
    <source>
        <dbReference type="ARBA" id="ARBA00022475"/>
    </source>
</evidence>
<dbReference type="RefSeq" id="WP_161747175.1">
    <property type="nucleotide sequence ID" value="NZ_JAAAMV010000036.1"/>
</dbReference>
<feature type="transmembrane region" description="Helical" evidence="8">
    <location>
        <begin position="43"/>
        <end position="65"/>
    </location>
</feature>
<dbReference type="PIRSF" id="PIRSF004925">
    <property type="entry name" value="HcaT"/>
    <property type="match status" value="1"/>
</dbReference>
<evidence type="ECO:0000313" key="10">
    <source>
        <dbReference type="EMBL" id="NBD28158.1"/>
    </source>
</evidence>
<evidence type="ECO:0000313" key="11">
    <source>
        <dbReference type="Proteomes" id="UP000665561"/>
    </source>
</evidence>
<feature type="transmembrane region" description="Helical" evidence="8">
    <location>
        <begin position="241"/>
        <end position="261"/>
    </location>
</feature>
<dbReference type="PANTHER" id="PTHR23522">
    <property type="entry name" value="BLL5896 PROTEIN"/>
    <property type="match status" value="1"/>
</dbReference>
<keyword evidence="4" id="KW-0997">Cell inner membrane</keyword>
<accession>A0ABW9Y0I1</accession>
<feature type="transmembrane region" description="Helical" evidence="8">
    <location>
        <begin position="364"/>
        <end position="388"/>
    </location>
</feature>
<dbReference type="InterPro" id="IPR036259">
    <property type="entry name" value="MFS_trans_sf"/>
</dbReference>
<evidence type="ECO:0000256" key="8">
    <source>
        <dbReference type="SAM" id="Phobius"/>
    </source>
</evidence>
<feature type="transmembrane region" description="Helical" evidence="8">
    <location>
        <begin position="296"/>
        <end position="316"/>
    </location>
</feature>
<feature type="transmembrane region" description="Helical" evidence="8">
    <location>
        <begin position="77"/>
        <end position="94"/>
    </location>
</feature>
<dbReference type="Pfam" id="PF12832">
    <property type="entry name" value="MFS_1_like"/>
    <property type="match status" value="1"/>
</dbReference>
<feature type="transmembrane region" description="Helical" evidence="8">
    <location>
        <begin position="100"/>
        <end position="117"/>
    </location>
</feature>
<name>A0ABW9Y0I1_9BACL</name>
<dbReference type="InterPro" id="IPR026032">
    <property type="entry name" value="HcaT-like"/>
</dbReference>
<feature type="transmembrane region" description="Helical" evidence="8">
    <location>
        <begin position="163"/>
        <end position="181"/>
    </location>
</feature>
<dbReference type="InterPro" id="IPR024989">
    <property type="entry name" value="MFS_assoc_dom"/>
</dbReference>
<evidence type="ECO:0000256" key="2">
    <source>
        <dbReference type="ARBA" id="ARBA00022448"/>
    </source>
</evidence>
<keyword evidence="2" id="KW-0813">Transport</keyword>
<feature type="domain" description="Major facilitator superfamily associated" evidence="9">
    <location>
        <begin position="15"/>
        <end position="367"/>
    </location>
</feature>
<feature type="transmembrane region" description="Helical" evidence="8">
    <location>
        <begin position="202"/>
        <end position="221"/>
    </location>
</feature>
<proteinExistence type="predicted"/>
<sequence>MSSSSLSAKHSLGFIKTFNFFIYGAIAIYSTFFPLYLKETGMSSFTIGLLLAGGPFISLLANPFWGYWSDRLENARRVLLILLIGNAAVMQIVFSVQAGYLIFAFMLLYFFFQTPLFSQSNSLILDVAEQTGKKFGAFRLWGSLGWAVMAVATGPVIEHLAIRRLWIVYGLMMLVSIVLALRLPRGGAANNRKGAPTGYGQIWANKPFMLFLVIGVLISIPNSMNNTFVSIYISDLGGKNALIGWSAFLSSIFEIPVYLLFDRYLRKSQRAMILCLAVVSLLYALRWFLMSVAATPYQIIFIQAMHCLTFAGYYYVGTQLTVLLVPKEFRASGQAVYALSWGGVSGIAAGVTGGWIFQHLGAHAMYRISAATSLLGVAGFALLFLSIWRSARKHSNELEYGGHKREEAQL</sequence>
<comment type="caution">
    <text evidence="10">The sequence shown here is derived from an EMBL/GenBank/DDBJ whole genome shotgun (WGS) entry which is preliminary data.</text>
</comment>
<keyword evidence="7 8" id="KW-0472">Membrane</keyword>
<dbReference type="Proteomes" id="UP000665561">
    <property type="component" value="Unassembled WGS sequence"/>
</dbReference>
<evidence type="ECO:0000256" key="6">
    <source>
        <dbReference type="ARBA" id="ARBA00022989"/>
    </source>
</evidence>
<reference evidence="10 11" key="1">
    <citation type="submission" date="2020-01" db="EMBL/GenBank/DDBJ databases">
        <title>Paenibacillus soybeanensis sp. nov. isolated from the nodules of soybean (Glycine max(L.) Merr).</title>
        <authorList>
            <person name="Wang H."/>
        </authorList>
    </citation>
    <scope>NUCLEOTIDE SEQUENCE [LARGE SCALE GENOMIC DNA]</scope>
    <source>
        <strain evidence="10 11">T1</strain>
    </source>
</reference>
<evidence type="ECO:0000256" key="4">
    <source>
        <dbReference type="ARBA" id="ARBA00022519"/>
    </source>
</evidence>
<keyword evidence="5 8" id="KW-0812">Transmembrane</keyword>
<comment type="subcellular location">
    <subcellularLocation>
        <location evidence="1">Cell inner membrane</location>
        <topology evidence="1">Multi-pass membrane protein</topology>
    </subcellularLocation>
</comment>
<evidence type="ECO:0000256" key="5">
    <source>
        <dbReference type="ARBA" id="ARBA00022692"/>
    </source>
</evidence>
<gene>
    <name evidence="10" type="ORF">GT019_30195</name>
</gene>
<dbReference type="PANTHER" id="PTHR23522:SF10">
    <property type="entry name" value="3-PHENYLPROPIONIC ACID TRANSPORTER-RELATED"/>
    <property type="match status" value="1"/>
</dbReference>
<feature type="transmembrane region" description="Helical" evidence="8">
    <location>
        <begin position="273"/>
        <end position="290"/>
    </location>
</feature>
<dbReference type="SUPFAM" id="SSF103473">
    <property type="entry name" value="MFS general substrate transporter"/>
    <property type="match status" value="1"/>
</dbReference>
<keyword evidence="11" id="KW-1185">Reference proteome</keyword>
<feature type="transmembrane region" description="Helical" evidence="8">
    <location>
        <begin position="336"/>
        <end position="358"/>
    </location>
</feature>
<evidence type="ECO:0000256" key="7">
    <source>
        <dbReference type="ARBA" id="ARBA00023136"/>
    </source>
</evidence>
<evidence type="ECO:0000259" key="9">
    <source>
        <dbReference type="Pfam" id="PF12832"/>
    </source>
</evidence>
<protein>
    <submittedName>
        <fullName evidence="10">MFS transporter</fullName>
    </submittedName>
</protein>
<organism evidence="10 11">
    <name type="scientific">Paenibacillus glycinis</name>
    <dbReference type="NCBI Taxonomy" id="2697035"/>
    <lineage>
        <taxon>Bacteria</taxon>
        <taxon>Bacillati</taxon>
        <taxon>Bacillota</taxon>
        <taxon>Bacilli</taxon>
        <taxon>Bacillales</taxon>
        <taxon>Paenibacillaceae</taxon>
        <taxon>Paenibacillus</taxon>
    </lineage>
</organism>
<keyword evidence="3" id="KW-1003">Cell membrane</keyword>
<keyword evidence="6 8" id="KW-1133">Transmembrane helix</keyword>
<feature type="transmembrane region" description="Helical" evidence="8">
    <location>
        <begin position="20"/>
        <end position="37"/>
    </location>
</feature>